<dbReference type="EMBL" id="CABPRJ010000484">
    <property type="protein sequence ID" value="VVC28851.1"/>
    <property type="molecule type" value="Genomic_DNA"/>
</dbReference>
<evidence type="ECO:0000313" key="1">
    <source>
        <dbReference type="EMBL" id="VVC28851.1"/>
    </source>
</evidence>
<evidence type="ECO:0000313" key="2">
    <source>
        <dbReference type="Proteomes" id="UP000325440"/>
    </source>
</evidence>
<proteinExistence type="predicted"/>
<reference evidence="1 2" key="1">
    <citation type="submission" date="2019-08" db="EMBL/GenBank/DDBJ databases">
        <authorList>
            <person name="Alioto T."/>
            <person name="Alioto T."/>
            <person name="Gomez Garrido J."/>
        </authorList>
    </citation>
    <scope>NUCLEOTIDE SEQUENCE [LARGE SCALE GENOMIC DNA]</scope>
</reference>
<name>A0A5E4MHP6_9HEMI</name>
<dbReference type="OrthoDB" id="6763940at2759"/>
<protein>
    <submittedName>
        <fullName evidence="1">Uncharacterized protein</fullName>
    </submittedName>
</protein>
<gene>
    <name evidence="1" type="ORF">CINCED_3A004532</name>
</gene>
<dbReference type="Proteomes" id="UP000325440">
    <property type="component" value="Unassembled WGS sequence"/>
</dbReference>
<keyword evidence="2" id="KW-1185">Reference proteome</keyword>
<organism evidence="1 2">
    <name type="scientific">Cinara cedri</name>
    <dbReference type="NCBI Taxonomy" id="506608"/>
    <lineage>
        <taxon>Eukaryota</taxon>
        <taxon>Metazoa</taxon>
        <taxon>Ecdysozoa</taxon>
        <taxon>Arthropoda</taxon>
        <taxon>Hexapoda</taxon>
        <taxon>Insecta</taxon>
        <taxon>Pterygota</taxon>
        <taxon>Neoptera</taxon>
        <taxon>Paraneoptera</taxon>
        <taxon>Hemiptera</taxon>
        <taxon>Sternorrhyncha</taxon>
        <taxon>Aphidomorpha</taxon>
        <taxon>Aphidoidea</taxon>
        <taxon>Aphididae</taxon>
        <taxon>Lachninae</taxon>
        <taxon>Cinara</taxon>
    </lineage>
</organism>
<sequence>MSSVQDEITRFARKHPRRLELHTNTAAIQLPDNSQEIRRLIRLKPFDLV</sequence>
<dbReference type="AlphaFoldDB" id="A0A5E4MHP6"/>
<accession>A0A5E4MHP6</accession>